<gene>
    <name evidence="2" type="ORF">GCM10022416_22880</name>
</gene>
<name>A0ABP7YL81_9ACTN</name>
<reference evidence="3" key="1">
    <citation type="journal article" date="2019" name="Int. J. Syst. Evol. Microbiol.">
        <title>The Global Catalogue of Microorganisms (GCM) 10K type strain sequencing project: providing services to taxonomists for standard genome sequencing and annotation.</title>
        <authorList>
            <consortium name="The Broad Institute Genomics Platform"/>
            <consortium name="The Broad Institute Genome Sequencing Center for Infectious Disease"/>
            <person name="Wu L."/>
            <person name="Ma J."/>
        </authorList>
    </citation>
    <scope>NUCLEOTIDE SEQUENCE [LARGE SCALE GENOMIC DNA]</scope>
    <source>
        <strain evidence="3">JCM 17316</strain>
    </source>
</reference>
<dbReference type="Proteomes" id="UP001500266">
    <property type="component" value="Unassembled WGS sequence"/>
</dbReference>
<protein>
    <recommendedName>
        <fullName evidence="4">CU044_5270 family protein</fullName>
    </recommendedName>
</protein>
<dbReference type="InterPro" id="IPR047789">
    <property type="entry name" value="CU044_5270-like"/>
</dbReference>
<evidence type="ECO:0000313" key="2">
    <source>
        <dbReference type="EMBL" id="GAA4137929.1"/>
    </source>
</evidence>
<evidence type="ECO:0008006" key="4">
    <source>
        <dbReference type="Google" id="ProtNLM"/>
    </source>
</evidence>
<organism evidence="2 3">
    <name type="scientific">Actinomadura keratinilytica</name>
    <dbReference type="NCBI Taxonomy" id="547461"/>
    <lineage>
        <taxon>Bacteria</taxon>
        <taxon>Bacillati</taxon>
        <taxon>Actinomycetota</taxon>
        <taxon>Actinomycetes</taxon>
        <taxon>Streptosporangiales</taxon>
        <taxon>Thermomonosporaceae</taxon>
        <taxon>Actinomadura</taxon>
    </lineage>
</organism>
<evidence type="ECO:0000313" key="3">
    <source>
        <dbReference type="Proteomes" id="UP001500266"/>
    </source>
</evidence>
<proteinExistence type="predicted"/>
<dbReference type="NCBIfam" id="NF038083">
    <property type="entry name" value="CU044_5270_fam"/>
    <property type="match status" value="1"/>
</dbReference>
<dbReference type="EMBL" id="BAABDO010000025">
    <property type="protein sequence ID" value="GAA4137929.1"/>
    <property type="molecule type" value="Genomic_DNA"/>
</dbReference>
<keyword evidence="1" id="KW-0812">Transmembrane</keyword>
<sequence length="397" mass="42239">MRTSLAEEEPPERIALRTGWRPEGAPRRRRRGLRIPMMGAVAAATAGVIAATTVAVSPVSGGSGGGADSGGGDGRTVPGNVLLVAASNAEKAAANGRYWHTESVLGQVYAVGKSAADHYKVDVRQRRVVWVAPDGSTKFALVDLGGRPLTAEDERKWRQAGSPSQMEVPNPEGREPGVVFMKSSGAADRPSLRTLEPGAEYFGMSAKQVAALPTDPRALEKALLKLKGHWRAYSSDTRQEPIGALRGEERTRALSEVAATLLSTAPTPPRVRAAAFRMLAALPGVKAEGTAADPLGRTGAVISLPLETTVPLGIYTAPKQLGTYRRQWIVDAVRGRLLAVRDLVVTPPSGSRRLPAGDDGKSRVLTAEDMPDRFHRPGELAAYEVFEVAEWTGTPPR</sequence>
<comment type="caution">
    <text evidence="2">The sequence shown here is derived from an EMBL/GenBank/DDBJ whole genome shotgun (WGS) entry which is preliminary data.</text>
</comment>
<keyword evidence="1" id="KW-1133">Transmembrane helix</keyword>
<accession>A0ABP7YL81</accession>
<evidence type="ECO:0000256" key="1">
    <source>
        <dbReference type="SAM" id="Phobius"/>
    </source>
</evidence>
<keyword evidence="3" id="KW-1185">Reference proteome</keyword>
<feature type="transmembrane region" description="Helical" evidence="1">
    <location>
        <begin position="37"/>
        <end position="56"/>
    </location>
</feature>
<keyword evidence="1" id="KW-0472">Membrane</keyword>